<reference evidence="14" key="1">
    <citation type="journal article" date="2019" name="Int. J. Syst. Evol. Microbiol.">
        <title>The Global Catalogue of Microorganisms (GCM) 10K type strain sequencing project: providing services to taxonomists for standard genome sequencing and annotation.</title>
        <authorList>
            <consortium name="The Broad Institute Genomics Platform"/>
            <consortium name="The Broad Institute Genome Sequencing Center for Infectious Disease"/>
            <person name="Wu L."/>
            <person name="Ma J."/>
        </authorList>
    </citation>
    <scope>NUCLEOTIDE SEQUENCE [LARGE SCALE GENOMIC DNA]</scope>
    <source>
        <strain evidence="14">KCTC 22814</strain>
    </source>
</reference>
<feature type="domain" description="Thiamine phosphate synthase/TenI" evidence="12">
    <location>
        <begin position="11"/>
        <end position="192"/>
    </location>
</feature>
<dbReference type="Pfam" id="PF02581">
    <property type="entry name" value="TMP-TENI"/>
    <property type="match status" value="1"/>
</dbReference>
<keyword evidence="5 9" id="KW-0784">Thiamine biosynthesis</keyword>
<evidence type="ECO:0000313" key="13">
    <source>
        <dbReference type="EMBL" id="MFD2968917.1"/>
    </source>
</evidence>
<keyword evidence="4 9" id="KW-0460">Magnesium</keyword>
<feature type="binding site" evidence="9">
    <location>
        <position position="93"/>
    </location>
    <ligand>
        <name>Mg(2+)</name>
        <dbReference type="ChEBI" id="CHEBI:18420"/>
    </ligand>
</feature>
<dbReference type="PANTHER" id="PTHR20857:SF23">
    <property type="entry name" value="THIAMINE BIOSYNTHETIC BIFUNCTIONAL ENZYME"/>
    <property type="match status" value="1"/>
</dbReference>
<dbReference type="RefSeq" id="WP_320184820.1">
    <property type="nucleotide sequence ID" value="NZ_CP138332.1"/>
</dbReference>
<evidence type="ECO:0000259" key="12">
    <source>
        <dbReference type="Pfam" id="PF02581"/>
    </source>
</evidence>
<dbReference type="Gene3D" id="3.20.20.70">
    <property type="entry name" value="Aldolase class I"/>
    <property type="match status" value="1"/>
</dbReference>
<name>A0ABW6BHH2_9SPHI</name>
<feature type="binding site" evidence="9">
    <location>
        <begin position="189"/>
        <end position="190"/>
    </location>
    <ligand>
        <name>2-[(2R,5Z)-2-carboxy-4-methylthiazol-5(2H)-ylidene]ethyl phosphate</name>
        <dbReference type="ChEBI" id="CHEBI:62899"/>
    </ligand>
</feature>
<feature type="binding site" evidence="9">
    <location>
        <position position="112"/>
    </location>
    <ligand>
        <name>4-amino-2-methyl-5-(diphosphooxymethyl)pyrimidine</name>
        <dbReference type="ChEBI" id="CHEBI:57841"/>
    </ligand>
</feature>
<dbReference type="InterPro" id="IPR034291">
    <property type="entry name" value="TMP_synthase"/>
</dbReference>
<comment type="caution">
    <text evidence="9">Lacks conserved residue(s) required for the propagation of feature annotation.</text>
</comment>
<evidence type="ECO:0000256" key="4">
    <source>
        <dbReference type="ARBA" id="ARBA00022842"/>
    </source>
</evidence>
<evidence type="ECO:0000256" key="9">
    <source>
        <dbReference type="HAMAP-Rule" id="MF_00097"/>
    </source>
</evidence>
<comment type="catalytic activity">
    <reaction evidence="8 9 10">
        <text>2-[(2R,5Z)-2-carboxy-4-methylthiazol-5(2H)-ylidene]ethyl phosphate + 4-amino-2-methyl-5-(diphosphooxymethyl)pyrimidine + 2 H(+) = thiamine phosphate + CO2 + diphosphate</text>
        <dbReference type="Rhea" id="RHEA:47844"/>
        <dbReference type="ChEBI" id="CHEBI:15378"/>
        <dbReference type="ChEBI" id="CHEBI:16526"/>
        <dbReference type="ChEBI" id="CHEBI:33019"/>
        <dbReference type="ChEBI" id="CHEBI:37575"/>
        <dbReference type="ChEBI" id="CHEBI:57841"/>
        <dbReference type="ChEBI" id="CHEBI:62899"/>
        <dbReference type="EC" id="2.5.1.3"/>
    </reaction>
</comment>
<keyword evidence="14" id="KW-1185">Reference proteome</keyword>
<gene>
    <name evidence="9 13" type="primary">thiE</name>
    <name evidence="13" type="ORF">ACFS7Y_16105</name>
</gene>
<feature type="binding site" evidence="9">
    <location>
        <begin position="41"/>
        <end position="45"/>
    </location>
    <ligand>
        <name>4-amino-2-methyl-5-(diphosphooxymethyl)pyrimidine</name>
        <dbReference type="ChEBI" id="CHEBI:57841"/>
    </ligand>
</feature>
<feature type="binding site" evidence="9">
    <location>
        <position position="141"/>
    </location>
    <ligand>
        <name>4-amino-2-methyl-5-(diphosphooxymethyl)pyrimidine</name>
        <dbReference type="ChEBI" id="CHEBI:57841"/>
    </ligand>
</feature>
<dbReference type="NCBIfam" id="TIGR00693">
    <property type="entry name" value="thiE"/>
    <property type="match status" value="1"/>
</dbReference>
<evidence type="ECO:0000256" key="5">
    <source>
        <dbReference type="ARBA" id="ARBA00022977"/>
    </source>
</evidence>
<feature type="binding site" evidence="9">
    <location>
        <position position="73"/>
    </location>
    <ligand>
        <name>4-amino-2-methyl-5-(diphosphooxymethyl)pyrimidine</name>
        <dbReference type="ChEBI" id="CHEBI:57841"/>
    </ligand>
</feature>
<comment type="cofactor">
    <cofactor evidence="9">
        <name>Mg(2+)</name>
        <dbReference type="ChEBI" id="CHEBI:18420"/>
    </cofactor>
    <text evidence="9">Binds 1 Mg(2+) ion per subunit.</text>
</comment>
<dbReference type="InterPro" id="IPR022998">
    <property type="entry name" value="ThiamineP_synth_TenI"/>
</dbReference>
<dbReference type="SUPFAM" id="SSF51391">
    <property type="entry name" value="Thiamin phosphate synthase"/>
    <property type="match status" value="1"/>
</dbReference>
<protein>
    <recommendedName>
        <fullName evidence="9">Thiamine-phosphate synthase</fullName>
        <shortName evidence="9">TP synthase</shortName>
        <shortName evidence="9">TPS</shortName>
        <ecNumber evidence="9">2.5.1.3</ecNumber>
    </recommendedName>
    <alternativeName>
        <fullName evidence="9">Thiamine-phosphate pyrophosphorylase</fullName>
        <shortName evidence="9">TMP pyrophosphorylase</shortName>
        <shortName evidence="9">TMP-PPase</shortName>
    </alternativeName>
</protein>
<comment type="catalytic activity">
    <reaction evidence="6 9 10">
        <text>4-methyl-5-(2-phosphooxyethyl)-thiazole + 4-amino-2-methyl-5-(diphosphooxymethyl)pyrimidine + H(+) = thiamine phosphate + diphosphate</text>
        <dbReference type="Rhea" id="RHEA:22328"/>
        <dbReference type="ChEBI" id="CHEBI:15378"/>
        <dbReference type="ChEBI" id="CHEBI:33019"/>
        <dbReference type="ChEBI" id="CHEBI:37575"/>
        <dbReference type="ChEBI" id="CHEBI:57841"/>
        <dbReference type="ChEBI" id="CHEBI:58296"/>
        <dbReference type="EC" id="2.5.1.3"/>
    </reaction>
</comment>
<feature type="binding site" evidence="9">
    <location>
        <position position="74"/>
    </location>
    <ligand>
        <name>Mg(2+)</name>
        <dbReference type="ChEBI" id="CHEBI:18420"/>
    </ligand>
</feature>
<feature type="binding site" evidence="9">
    <location>
        <begin position="138"/>
        <end position="140"/>
    </location>
    <ligand>
        <name>2-[(2R,5Z)-2-carboxy-4-methylthiazol-5(2H)-ylidene]ethyl phosphate</name>
        <dbReference type="ChEBI" id="CHEBI:62899"/>
    </ligand>
</feature>
<organism evidence="13 14">
    <name type="scientific">Sphingobacterium bambusae</name>
    <dbReference type="NCBI Taxonomy" id="662858"/>
    <lineage>
        <taxon>Bacteria</taxon>
        <taxon>Pseudomonadati</taxon>
        <taxon>Bacteroidota</taxon>
        <taxon>Sphingobacteriia</taxon>
        <taxon>Sphingobacteriales</taxon>
        <taxon>Sphingobacteriaceae</taxon>
        <taxon>Sphingobacterium</taxon>
    </lineage>
</organism>
<keyword evidence="2 9" id="KW-0808">Transferase</keyword>
<evidence type="ECO:0000256" key="1">
    <source>
        <dbReference type="ARBA" id="ARBA00005165"/>
    </source>
</evidence>
<evidence type="ECO:0000256" key="3">
    <source>
        <dbReference type="ARBA" id="ARBA00022723"/>
    </source>
</evidence>
<comment type="catalytic activity">
    <reaction evidence="7 9 10">
        <text>2-(2-carboxy-4-methylthiazol-5-yl)ethyl phosphate + 4-amino-2-methyl-5-(diphosphooxymethyl)pyrimidine + 2 H(+) = thiamine phosphate + CO2 + diphosphate</text>
        <dbReference type="Rhea" id="RHEA:47848"/>
        <dbReference type="ChEBI" id="CHEBI:15378"/>
        <dbReference type="ChEBI" id="CHEBI:16526"/>
        <dbReference type="ChEBI" id="CHEBI:33019"/>
        <dbReference type="ChEBI" id="CHEBI:37575"/>
        <dbReference type="ChEBI" id="CHEBI:57841"/>
        <dbReference type="ChEBI" id="CHEBI:62890"/>
        <dbReference type="EC" id="2.5.1.3"/>
    </reaction>
</comment>
<evidence type="ECO:0000256" key="2">
    <source>
        <dbReference type="ARBA" id="ARBA00022679"/>
    </source>
</evidence>
<dbReference type="InterPro" id="IPR013785">
    <property type="entry name" value="Aldolase_TIM"/>
</dbReference>
<evidence type="ECO:0000256" key="7">
    <source>
        <dbReference type="ARBA" id="ARBA00047851"/>
    </source>
</evidence>
<evidence type="ECO:0000256" key="8">
    <source>
        <dbReference type="ARBA" id="ARBA00047883"/>
    </source>
</evidence>
<comment type="function">
    <text evidence="9">Condenses 4-methyl-5-(beta-hydroxyethyl)thiazole monophosphate (THZ-P) and 2-methyl-4-amino-5-hydroxymethyl pyrimidine pyrophosphate (HMP-PP) to form thiamine monophosphate (TMP).</text>
</comment>
<dbReference type="CDD" id="cd00564">
    <property type="entry name" value="TMP_TenI"/>
    <property type="match status" value="1"/>
</dbReference>
<comment type="caution">
    <text evidence="13">The sequence shown here is derived from an EMBL/GenBank/DDBJ whole genome shotgun (WGS) entry which is preliminary data.</text>
</comment>
<dbReference type="EC" id="2.5.1.3" evidence="9"/>
<evidence type="ECO:0000256" key="6">
    <source>
        <dbReference type="ARBA" id="ARBA00047334"/>
    </source>
</evidence>
<proteinExistence type="inferred from homology"/>
<dbReference type="HAMAP" id="MF_00097">
    <property type="entry name" value="TMP_synthase"/>
    <property type="match status" value="1"/>
</dbReference>
<accession>A0ABW6BHH2</accession>
<dbReference type="PANTHER" id="PTHR20857">
    <property type="entry name" value="THIAMINE-PHOSPHATE PYROPHOSPHORYLASE"/>
    <property type="match status" value="1"/>
</dbReference>
<dbReference type="GO" id="GO:0004789">
    <property type="term" value="F:thiamine-phosphate diphosphorylase activity"/>
    <property type="evidence" value="ECO:0007669"/>
    <property type="project" value="UniProtKB-EC"/>
</dbReference>
<evidence type="ECO:0000256" key="10">
    <source>
        <dbReference type="RuleBase" id="RU003826"/>
    </source>
</evidence>
<evidence type="ECO:0000256" key="11">
    <source>
        <dbReference type="RuleBase" id="RU004253"/>
    </source>
</evidence>
<dbReference type="EMBL" id="JBHUPB010000010">
    <property type="protein sequence ID" value="MFD2968917.1"/>
    <property type="molecule type" value="Genomic_DNA"/>
</dbReference>
<comment type="pathway">
    <text evidence="1 9 11">Cofactor biosynthesis; thiamine diphosphate biosynthesis; thiamine phosphate from 4-amino-2-methyl-5-diphosphomethylpyrimidine and 4-methyl-5-(2-phosphoethyl)-thiazole: step 1/1.</text>
</comment>
<dbReference type="Proteomes" id="UP001597525">
    <property type="component" value="Unassembled WGS sequence"/>
</dbReference>
<keyword evidence="3 9" id="KW-0479">Metal-binding</keyword>
<dbReference type="InterPro" id="IPR036206">
    <property type="entry name" value="ThiamineP_synth_sf"/>
</dbReference>
<evidence type="ECO:0000313" key="14">
    <source>
        <dbReference type="Proteomes" id="UP001597525"/>
    </source>
</evidence>
<sequence>MRINPAFPYPLYLVISEKDCAGRPWLWVAEQAIQGGVDIIQLREKDLLKKDLFRKAWALKQLTDKYGIPLIINDAVDIAIDVDAWGVHVGQTDAPPSQIVDQYGDRLRIGWSIETLTQLHSAEMSAVQHLGVSPIFATATKMDTITEWGYEGLRSLRAQTEKPLIAIGQMNTDTAAEAIAAGADSIAVVSAICAAADPRRASERLKSQLL</sequence>
<comment type="similarity">
    <text evidence="9 10">Belongs to the thiamine-phosphate synthase family.</text>
</comment>